<dbReference type="PIRSF" id="PIRSF036893">
    <property type="entry name" value="Lipocalin_ApoD"/>
    <property type="match status" value="1"/>
</dbReference>
<feature type="region of interest" description="Disordered" evidence="4">
    <location>
        <begin position="181"/>
        <end position="209"/>
    </location>
</feature>
<comment type="caution">
    <text evidence="6">The sequence shown here is derived from an EMBL/GenBank/DDBJ whole genome shotgun (WGS) entry which is preliminary data.</text>
</comment>
<dbReference type="PANTHER" id="PTHR10612:SF49">
    <property type="entry name" value="APOLIPOPROTEIN D-LIKE PROTEIN"/>
    <property type="match status" value="1"/>
</dbReference>
<feature type="signal peptide" evidence="2">
    <location>
        <begin position="1"/>
        <end position="19"/>
    </location>
</feature>
<evidence type="ECO:0000256" key="2">
    <source>
        <dbReference type="PIRNR" id="PIRNR036893"/>
    </source>
</evidence>
<dbReference type="SUPFAM" id="SSF50814">
    <property type="entry name" value="Lipocalins"/>
    <property type="match status" value="1"/>
</dbReference>
<evidence type="ECO:0000313" key="7">
    <source>
        <dbReference type="Proteomes" id="UP000827092"/>
    </source>
</evidence>
<accession>A0AAV6V9L7</accession>
<keyword evidence="2" id="KW-0732">Signal</keyword>
<feature type="compositionally biased region" description="Low complexity" evidence="4">
    <location>
        <begin position="187"/>
        <end position="200"/>
    </location>
</feature>
<dbReference type="Gene3D" id="2.40.128.20">
    <property type="match status" value="1"/>
</dbReference>
<dbReference type="GO" id="GO:0006629">
    <property type="term" value="P:lipid metabolic process"/>
    <property type="evidence" value="ECO:0007669"/>
    <property type="project" value="TreeGrafter"/>
</dbReference>
<dbReference type="AlphaFoldDB" id="A0AAV6V9L7"/>
<protein>
    <recommendedName>
        <fullName evidence="5">Lipocalin/cytosolic fatty-acid binding domain-containing protein</fullName>
    </recommendedName>
</protein>
<feature type="chain" id="PRO_5043116228" description="Lipocalin/cytosolic fatty-acid binding domain-containing protein" evidence="2">
    <location>
        <begin position="20"/>
        <end position="209"/>
    </location>
</feature>
<feature type="domain" description="Lipocalin/cytosolic fatty-acid binding" evidence="5">
    <location>
        <begin position="43"/>
        <end position="184"/>
    </location>
</feature>
<evidence type="ECO:0000256" key="1">
    <source>
        <dbReference type="ARBA" id="ARBA00006889"/>
    </source>
</evidence>
<proteinExistence type="inferred from homology"/>
<dbReference type="InterPro" id="IPR000566">
    <property type="entry name" value="Lipocln_cytosolic_FA-bd_dom"/>
</dbReference>
<gene>
    <name evidence="6" type="ORF">JTE90_005087</name>
</gene>
<dbReference type="PROSITE" id="PS00213">
    <property type="entry name" value="LIPOCALIN"/>
    <property type="match status" value="1"/>
</dbReference>
<sequence>MSLVIVLACVLAAVGGCHGNTFRMGACPRVTVMEQVDFDKFSGEWYVIQRYNPMATCTKMVIEKGTDGTYAVNETSRPLGLNFGFHNQYMKARKVEFLKNDTKSIFRLERNFAHFTLSTFGVVNTDYDNYALVWGCDPVLFGSVQNVDILARKSNPEPEVLKTAKDILKDMQVDYHQIDNVDQSHCGDSSNSEGSSVSVDRNTNNIVLG</sequence>
<dbReference type="InterPro" id="IPR022272">
    <property type="entry name" value="Lipocalin_CS"/>
</dbReference>
<dbReference type="InterPro" id="IPR022271">
    <property type="entry name" value="Lipocalin_ApoD"/>
</dbReference>
<dbReference type="InterPro" id="IPR012674">
    <property type="entry name" value="Calycin"/>
</dbReference>
<evidence type="ECO:0000256" key="4">
    <source>
        <dbReference type="SAM" id="MobiDB-lite"/>
    </source>
</evidence>
<evidence type="ECO:0000259" key="5">
    <source>
        <dbReference type="Pfam" id="PF00061"/>
    </source>
</evidence>
<dbReference type="Pfam" id="PF00061">
    <property type="entry name" value="Lipocalin"/>
    <property type="match status" value="1"/>
</dbReference>
<dbReference type="EMBL" id="JAFNEN010000121">
    <property type="protein sequence ID" value="KAG8193440.1"/>
    <property type="molecule type" value="Genomic_DNA"/>
</dbReference>
<keyword evidence="7" id="KW-1185">Reference proteome</keyword>
<name>A0AAV6V9L7_9ARAC</name>
<evidence type="ECO:0000256" key="3">
    <source>
        <dbReference type="RuleBase" id="RU003695"/>
    </source>
</evidence>
<reference evidence="6 7" key="1">
    <citation type="journal article" date="2022" name="Nat. Ecol. Evol.">
        <title>A masculinizing supergene underlies an exaggerated male reproductive morph in a spider.</title>
        <authorList>
            <person name="Hendrickx F."/>
            <person name="De Corte Z."/>
            <person name="Sonet G."/>
            <person name="Van Belleghem S.M."/>
            <person name="Kostlbacher S."/>
            <person name="Vangestel C."/>
        </authorList>
    </citation>
    <scope>NUCLEOTIDE SEQUENCE [LARGE SCALE GENOMIC DNA]</scope>
    <source>
        <strain evidence="6">W744_W776</strain>
    </source>
</reference>
<dbReference type="GO" id="GO:0005737">
    <property type="term" value="C:cytoplasm"/>
    <property type="evidence" value="ECO:0007669"/>
    <property type="project" value="TreeGrafter"/>
</dbReference>
<dbReference type="PANTHER" id="PTHR10612">
    <property type="entry name" value="APOLIPOPROTEIN D"/>
    <property type="match status" value="1"/>
</dbReference>
<organism evidence="6 7">
    <name type="scientific">Oedothorax gibbosus</name>
    <dbReference type="NCBI Taxonomy" id="931172"/>
    <lineage>
        <taxon>Eukaryota</taxon>
        <taxon>Metazoa</taxon>
        <taxon>Ecdysozoa</taxon>
        <taxon>Arthropoda</taxon>
        <taxon>Chelicerata</taxon>
        <taxon>Arachnida</taxon>
        <taxon>Araneae</taxon>
        <taxon>Araneomorphae</taxon>
        <taxon>Entelegynae</taxon>
        <taxon>Araneoidea</taxon>
        <taxon>Linyphiidae</taxon>
        <taxon>Erigoninae</taxon>
        <taxon>Oedothorax</taxon>
    </lineage>
</organism>
<evidence type="ECO:0000313" key="6">
    <source>
        <dbReference type="EMBL" id="KAG8193440.1"/>
    </source>
</evidence>
<comment type="similarity">
    <text evidence="1 2 3">Belongs to the calycin superfamily. Lipocalin family.</text>
</comment>
<dbReference type="Proteomes" id="UP000827092">
    <property type="component" value="Unassembled WGS sequence"/>
</dbReference>
<dbReference type="GO" id="GO:0000302">
    <property type="term" value="P:response to reactive oxygen species"/>
    <property type="evidence" value="ECO:0007669"/>
    <property type="project" value="TreeGrafter"/>
</dbReference>